<dbReference type="SUPFAM" id="SSF48576">
    <property type="entry name" value="Terpenoid synthases"/>
    <property type="match status" value="1"/>
</dbReference>
<evidence type="ECO:0000256" key="4">
    <source>
        <dbReference type="ARBA" id="ARBA00022723"/>
    </source>
</evidence>
<evidence type="ECO:0000256" key="5">
    <source>
        <dbReference type="ARBA" id="ARBA00022842"/>
    </source>
</evidence>
<dbReference type="Pfam" id="PF00348">
    <property type="entry name" value="polyprenyl_synt"/>
    <property type="match status" value="1"/>
</dbReference>
<accession>A0A254Q2B6</accession>
<evidence type="ECO:0008006" key="9">
    <source>
        <dbReference type="Google" id="ProtNLM"/>
    </source>
</evidence>
<comment type="cofactor">
    <cofactor evidence="1">
        <name>Mg(2+)</name>
        <dbReference type="ChEBI" id="CHEBI:18420"/>
    </cofactor>
</comment>
<keyword evidence="3 6" id="KW-0808">Transferase</keyword>
<dbReference type="Gene3D" id="1.10.600.10">
    <property type="entry name" value="Farnesyl Diphosphate Synthase"/>
    <property type="match status" value="1"/>
</dbReference>
<keyword evidence="4" id="KW-0479">Metal-binding</keyword>
<proteinExistence type="inferred from homology"/>
<dbReference type="InterPro" id="IPR033749">
    <property type="entry name" value="Polyprenyl_synt_CS"/>
</dbReference>
<dbReference type="PROSITE" id="PS00723">
    <property type="entry name" value="POLYPRENYL_SYNTHASE_1"/>
    <property type="match status" value="1"/>
</dbReference>
<evidence type="ECO:0000313" key="7">
    <source>
        <dbReference type="EMBL" id="OWS72704.1"/>
    </source>
</evidence>
<dbReference type="InterPro" id="IPR008949">
    <property type="entry name" value="Isoprenoid_synthase_dom_sf"/>
</dbReference>
<dbReference type="SFLD" id="SFLDS00005">
    <property type="entry name" value="Isoprenoid_Synthase_Type_I"/>
    <property type="match status" value="1"/>
</dbReference>
<protein>
    <recommendedName>
        <fullName evidence="9">Polyprenyl synthetase</fullName>
    </recommendedName>
</protein>
<evidence type="ECO:0000256" key="1">
    <source>
        <dbReference type="ARBA" id="ARBA00001946"/>
    </source>
</evidence>
<comment type="similarity">
    <text evidence="2 6">Belongs to the FPP/GGPP synthase family.</text>
</comment>
<gene>
    <name evidence="7" type="ORF">CBI30_00050</name>
</gene>
<dbReference type="Proteomes" id="UP000198104">
    <property type="component" value="Unassembled WGS sequence"/>
</dbReference>
<keyword evidence="8" id="KW-1185">Reference proteome</keyword>
<comment type="caution">
    <text evidence="7">The sequence shown here is derived from an EMBL/GenBank/DDBJ whole genome shotgun (WGS) entry which is preliminary data.</text>
</comment>
<evidence type="ECO:0000256" key="2">
    <source>
        <dbReference type="ARBA" id="ARBA00006706"/>
    </source>
</evidence>
<dbReference type="GO" id="GO:0004659">
    <property type="term" value="F:prenyltransferase activity"/>
    <property type="evidence" value="ECO:0007669"/>
    <property type="project" value="InterPro"/>
</dbReference>
<dbReference type="PANTHER" id="PTHR12001">
    <property type="entry name" value="GERANYLGERANYL PYROPHOSPHATE SYNTHASE"/>
    <property type="match status" value="1"/>
</dbReference>
<evidence type="ECO:0000313" key="8">
    <source>
        <dbReference type="Proteomes" id="UP000198104"/>
    </source>
</evidence>
<dbReference type="AlphaFoldDB" id="A0A254Q2B6"/>
<dbReference type="OrthoDB" id="9805316at2"/>
<dbReference type="EMBL" id="NGUO01000001">
    <property type="protein sequence ID" value="OWS72704.1"/>
    <property type="molecule type" value="Genomic_DNA"/>
</dbReference>
<dbReference type="GO" id="GO:0008299">
    <property type="term" value="P:isoprenoid biosynthetic process"/>
    <property type="evidence" value="ECO:0007669"/>
    <property type="project" value="InterPro"/>
</dbReference>
<name>A0A254Q2B6_9BURK</name>
<dbReference type="PANTHER" id="PTHR12001:SF85">
    <property type="entry name" value="SHORT CHAIN ISOPRENYL DIPHOSPHATE SYNTHASE"/>
    <property type="match status" value="1"/>
</dbReference>
<dbReference type="InterPro" id="IPR000092">
    <property type="entry name" value="Polyprenyl_synt"/>
</dbReference>
<organism evidence="7 8">
    <name type="scientific">Polynucleobacter aenigmaticus</name>
    <dbReference type="NCBI Taxonomy" id="1743164"/>
    <lineage>
        <taxon>Bacteria</taxon>
        <taxon>Pseudomonadati</taxon>
        <taxon>Pseudomonadota</taxon>
        <taxon>Betaproteobacteria</taxon>
        <taxon>Burkholderiales</taxon>
        <taxon>Burkholderiaceae</taxon>
        <taxon>Polynucleobacter</taxon>
    </lineage>
</organism>
<evidence type="ECO:0000256" key="3">
    <source>
        <dbReference type="ARBA" id="ARBA00022679"/>
    </source>
</evidence>
<evidence type="ECO:0000256" key="6">
    <source>
        <dbReference type="RuleBase" id="RU004466"/>
    </source>
</evidence>
<reference evidence="7 8" key="1">
    <citation type="submission" date="2017-05" db="EMBL/GenBank/DDBJ databases">
        <title>Polynucleobacter sp. MWH-K35W1 isolated from the permanently anoxic monimolimnion of a meromictic lake.</title>
        <authorList>
            <person name="Hahn M.W."/>
        </authorList>
    </citation>
    <scope>NUCLEOTIDE SEQUENCE [LARGE SCALE GENOMIC DNA]</scope>
    <source>
        <strain evidence="7 8">MWH-K35W1</strain>
    </source>
</reference>
<dbReference type="RefSeq" id="WP_088526316.1">
    <property type="nucleotide sequence ID" value="NZ_NGUO01000001.1"/>
</dbReference>
<sequence length="321" mass="34883">MTYNVQLEIQSSFLAEEATPSYLISKPDALLEKVEDYMTEALVSGFEMNVDGSAILNEAIEHHLSSGGQRLRACLALSAGQAIGLSENDCICIASAVELLHNASLIHDDLQDGDQFRRGQESVWSKFGGNTAISCGDYYLSTAYAALALISKTDLLPQMIQIMHQRVSQASHGQSADLSTTLDQMTLESYLEIVMAKSGALLSLPLEFVLLLGGHHQSMPIARQACRDFAVGFQIYDDVRDISTDSGQAADGGDRLNIISIFEHLNRGLDISCDPVVISKDIAITHLERSQLCLVQLPAQSGQLLEECTKNISNLVKAIHS</sequence>
<keyword evidence="5" id="KW-0460">Magnesium</keyword>
<dbReference type="GO" id="GO:0046872">
    <property type="term" value="F:metal ion binding"/>
    <property type="evidence" value="ECO:0007669"/>
    <property type="project" value="UniProtKB-KW"/>
</dbReference>